<feature type="domain" description="Peptidase M48" evidence="8">
    <location>
        <begin position="111"/>
        <end position="266"/>
    </location>
</feature>
<dbReference type="PANTHER" id="PTHR22726:SF1">
    <property type="entry name" value="METALLOENDOPEPTIDASE OMA1, MITOCHONDRIAL"/>
    <property type="match status" value="1"/>
</dbReference>
<keyword evidence="1 6" id="KW-0645">Protease</keyword>
<evidence type="ECO:0000256" key="3">
    <source>
        <dbReference type="ARBA" id="ARBA00022801"/>
    </source>
</evidence>
<dbReference type="GO" id="GO:0006508">
    <property type="term" value="P:proteolysis"/>
    <property type="evidence" value="ECO:0007669"/>
    <property type="project" value="UniProtKB-KW"/>
</dbReference>
<evidence type="ECO:0000256" key="4">
    <source>
        <dbReference type="ARBA" id="ARBA00022833"/>
    </source>
</evidence>
<protein>
    <submittedName>
        <fullName evidence="9">Beta-barrel assembly-enhancing protease</fullName>
        <ecNumber evidence="9">3.4.-.-</ecNumber>
    </submittedName>
</protein>
<keyword evidence="7" id="KW-0812">Transmembrane</keyword>
<keyword evidence="10" id="KW-1185">Reference proteome</keyword>
<keyword evidence="7" id="KW-0472">Membrane</keyword>
<keyword evidence="5 6" id="KW-0482">Metalloprotease</keyword>
<sequence>MKYSNPKIPEGINVSDEHPLKDFFAMLAAVALFAVAVIFTLAVLAEQLVRFIPFEVEQSLAERFINSELSVDNGGDEAPQQQQIEDYLQQLADQLNKADSSLYSDDIDRLPITVHYVDSDEINAFATLGGHILIFRGLLEHMPNENALAMVLGHEIAHIQHRDPIVALGRGLTIGVAMMSIAGIGDGAMSEQLLSHVATLSHLSFSRAHEQEADDSALHTLSQYYGHVGAADSLFTILLEQQNGSQPPIFFSTHPLNKDRITRIQQHPGYRSDATLTPLPDWLNAAIEPPSER</sequence>
<comment type="caution">
    <text evidence="9">The sequence shown here is derived from an EMBL/GenBank/DDBJ whole genome shotgun (WGS) entry which is preliminary data.</text>
</comment>
<evidence type="ECO:0000256" key="7">
    <source>
        <dbReference type="SAM" id="Phobius"/>
    </source>
</evidence>
<dbReference type="Proteomes" id="UP000838100">
    <property type="component" value="Unassembled WGS sequence"/>
</dbReference>
<feature type="transmembrane region" description="Helical" evidence="7">
    <location>
        <begin position="23"/>
        <end position="45"/>
    </location>
</feature>
<dbReference type="RefSeq" id="WP_237443773.1">
    <property type="nucleotide sequence ID" value="NZ_CAKLPX010000001.1"/>
</dbReference>
<evidence type="ECO:0000313" key="9">
    <source>
        <dbReference type="EMBL" id="CAH0991117.1"/>
    </source>
</evidence>
<gene>
    <name evidence="9" type="primary">bepA_1</name>
    <name evidence="9" type="ORF">SIN8267_01218</name>
</gene>
<reference evidence="9" key="1">
    <citation type="submission" date="2021-12" db="EMBL/GenBank/DDBJ databases">
        <authorList>
            <person name="Rodrigo-Torres L."/>
            <person name="Arahal R. D."/>
            <person name="Lucena T."/>
        </authorList>
    </citation>
    <scope>NUCLEOTIDE SEQUENCE</scope>
    <source>
        <strain evidence="9">CECT 8267</strain>
    </source>
</reference>
<keyword evidence="7" id="KW-1133">Transmembrane helix</keyword>
<organism evidence="9 10">
    <name type="scientific">Sinobacterium norvegicum</name>
    <dbReference type="NCBI Taxonomy" id="1641715"/>
    <lineage>
        <taxon>Bacteria</taxon>
        <taxon>Pseudomonadati</taxon>
        <taxon>Pseudomonadota</taxon>
        <taxon>Gammaproteobacteria</taxon>
        <taxon>Cellvibrionales</taxon>
        <taxon>Spongiibacteraceae</taxon>
        <taxon>Sinobacterium</taxon>
    </lineage>
</organism>
<evidence type="ECO:0000313" key="10">
    <source>
        <dbReference type="Proteomes" id="UP000838100"/>
    </source>
</evidence>
<comment type="cofactor">
    <cofactor evidence="6">
        <name>Zn(2+)</name>
        <dbReference type="ChEBI" id="CHEBI:29105"/>
    </cofactor>
    <text evidence="6">Binds 1 zinc ion per subunit.</text>
</comment>
<accession>A0ABN8EJT0</accession>
<dbReference type="EC" id="3.4.-.-" evidence="9"/>
<keyword evidence="4 6" id="KW-0862">Zinc</keyword>
<evidence type="ECO:0000256" key="6">
    <source>
        <dbReference type="RuleBase" id="RU003983"/>
    </source>
</evidence>
<evidence type="ECO:0000256" key="5">
    <source>
        <dbReference type="ARBA" id="ARBA00023049"/>
    </source>
</evidence>
<dbReference type="Pfam" id="PF01435">
    <property type="entry name" value="Peptidase_M48"/>
    <property type="match status" value="1"/>
</dbReference>
<comment type="similarity">
    <text evidence="6">Belongs to the peptidase M48 family.</text>
</comment>
<dbReference type="InterPro" id="IPR001915">
    <property type="entry name" value="Peptidase_M48"/>
</dbReference>
<dbReference type="GO" id="GO:0008233">
    <property type="term" value="F:peptidase activity"/>
    <property type="evidence" value="ECO:0007669"/>
    <property type="project" value="UniProtKB-KW"/>
</dbReference>
<evidence type="ECO:0000259" key="8">
    <source>
        <dbReference type="Pfam" id="PF01435"/>
    </source>
</evidence>
<name>A0ABN8EJT0_9GAMM</name>
<keyword evidence="3 6" id="KW-0378">Hydrolase</keyword>
<dbReference type="EMBL" id="CAKLPX010000001">
    <property type="protein sequence ID" value="CAH0991117.1"/>
    <property type="molecule type" value="Genomic_DNA"/>
</dbReference>
<proteinExistence type="inferred from homology"/>
<dbReference type="CDD" id="cd07324">
    <property type="entry name" value="M48C_Oma1-like"/>
    <property type="match status" value="1"/>
</dbReference>
<evidence type="ECO:0000256" key="1">
    <source>
        <dbReference type="ARBA" id="ARBA00022670"/>
    </source>
</evidence>
<evidence type="ECO:0000256" key="2">
    <source>
        <dbReference type="ARBA" id="ARBA00022723"/>
    </source>
</evidence>
<dbReference type="Gene3D" id="3.30.2010.10">
    <property type="entry name" value="Metalloproteases ('zincins'), catalytic domain"/>
    <property type="match status" value="1"/>
</dbReference>
<dbReference type="PANTHER" id="PTHR22726">
    <property type="entry name" value="METALLOENDOPEPTIDASE OMA1"/>
    <property type="match status" value="1"/>
</dbReference>
<dbReference type="InterPro" id="IPR051156">
    <property type="entry name" value="Mito/Outer_Membr_Metalloprot"/>
</dbReference>
<keyword evidence="2" id="KW-0479">Metal-binding</keyword>